<dbReference type="RefSeq" id="WP_345728035.1">
    <property type="nucleotide sequence ID" value="NZ_BAAAYN010000015.1"/>
</dbReference>
<dbReference type="EMBL" id="BAAAYN010000015">
    <property type="protein sequence ID" value="GAA3386287.1"/>
    <property type="molecule type" value="Genomic_DNA"/>
</dbReference>
<comment type="caution">
    <text evidence="2">The sequence shown here is derived from an EMBL/GenBank/DDBJ whole genome shotgun (WGS) entry which is preliminary data.</text>
</comment>
<accession>A0ABP6SV10</accession>
<gene>
    <name evidence="2" type="ORF">GCM10020369_23020</name>
</gene>
<evidence type="ECO:0000313" key="3">
    <source>
        <dbReference type="Proteomes" id="UP001501676"/>
    </source>
</evidence>
<feature type="compositionally biased region" description="Acidic residues" evidence="1">
    <location>
        <begin position="1"/>
        <end position="10"/>
    </location>
</feature>
<organism evidence="2 3">
    <name type="scientific">Cryptosporangium minutisporangium</name>
    <dbReference type="NCBI Taxonomy" id="113569"/>
    <lineage>
        <taxon>Bacteria</taxon>
        <taxon>Bacillati</taxon>
        <taxon>Actinomycetota</taxon>
        <taxon>Actinomycetes</taxon>
        <taxon>Cryptosporangiales</taxon>
        <taxon>Cryptosporangiaceae</taxon>
        <taxon>Cryptosporangium</taxon>
    </lineage>
</organism>
<evidence type="ECO:0000313" key="2">
    <source>
        <dbReference type="EMBL" id="GAA3386287.1"/>
    </source>
</evidence>
<protein>
    <submittedName>
        <fullName evidence="2">Uncharacterized protein</fullName>
    </submittedName>
</protein>
<keyword evidence="3" id="KW-1185">Reference proteome</keyword>
<reference evidence="3" key="1">
    <citation type="journal article" date="2019" name="Int. J. Syst. Evol. Microbiol.">
        <title>The Global Catalogue of Microorganisms (GCM) 10K type strain sequencing project: providing services to taxonomists for standard genome sequencing and annotation.</title>
        <authorList>
            <consortium name="The Broad Institute Genomics Platform"/>
            <consortium name="The Broad Institute Genome Sequencing Center for Infectious Disease"/>
            <person name="Wu L."/>
            <person name="Ma J."/>
        </authorList>
    </citation>
    <scope>NUCLEOTIDE SEQUENCE [LARGE SCALE GENOMIC DNA]</scope>
    <source>
        <strain evidence="3">JCM 9458</strain>
    </source>
</reference>
<name>A0ABP6SV10_9ACTN</name>
<dbReference type="Proteomes" id="UP001501676">
    <property type="component" value="Unassembled WGS sequence"/>
</dbReference>
<feature type="region of interest" description="Disordered" evidence="1">
    <location>
        <begin position="1"/>
        <end position="21"/>
    </location>
</feature>
<proteinExistence type="predicted"/>
<sequence length="51" mass="5563">MPTLTTDEDSGSQTDSPDELRSRMVSALVEWRAEVGSRLAAAVEAAVITRW</sequence>
<evidence type="ECO:0000256" key="1">
    <source>
        <dbReference type="SAM" id="MobiDB-lite"/>
    </source>
</evidence>